<name>A0A0C9M4N3_SPHPI</name>
<feature type="chain" id="PRO_5002199570" evidence="2">
    <location>
        <begin position="29"/>
        <end position="72"/>
    </location>
</feature>
<feature type="signal peptide" evidence="2">
    <location>
        <begin position="1"/>
        <end position="28"/>
    </location>
</feature>
<proteinExistence type="predicted"/>
<evidence type="ECO:0000313" key="3">
    <source>
        <dbReference type="EMBL" id="GAN15055.1"/>
    </source>
</evidence>
<dbReference type="GeneID" id="78526143"/>
<accession>A0A0C9M4N3</accession>
<dbReference type="RefSeq" id="WP_007404203.1">
    <property type="nucleotide sequence ID" value="NZ_BBJS01000050.1"/>
</dbReference>
<comment type="caution">
    <text evidence="3">The sequence shown here is derived from an EMBL/GenBank/DDBJ whole genome shotgun (WGS) entry which is preliminary data.</text>
</comment>
<organism evidence="3 4">
    <name type="scientific">Sphingomonas paucimobilis NBRC 13935</name>
    <dbReference type="NCBI Taxonomy" id="1219050"/>
    <lineage>
        <taxon>Bacteria</taxon>
        <taxon>Pseudomonadati</taxon>
        <taxon>Pseudomonadota</taxon>
        <taxon>Alphaproteobacteria</taxon>
        <taxon>Sphingomonadales</taxon>
        <taxon>Sphingomonadaceae</taxon>
        <taxon>Sphingomonas</taxon>
    </lineage>
</organism>
<keyword evidence="4" id="KW-1185">Reference proteome</keyword>
<keyword evidence="2" id="KW-0732">Signal</keyword>
<evidence type="ECO:0000256" key="2">
    <source>
        <dbReference type="SAM" id="SignalP"/>
    </source>
</evidence>
<dbReference type="Proteomes" id="UP000032025">
    <property type="component" value="Unassembled WGS sequence"/>
</dbReference>
<evidence type="ECO:0000313" key="4">
    <source>
        <dbReference type="Proteomes" id="UP000032025"/>
    </source>
</evidence>
<dbReference type="EMBL" id="BBJS01000050">
    <property type="protein sequence ID" value="GAN15055.1"/>
    <property type="molecule type" value="Genomic_DNA"/>
</dbReference>
<feature type="region of interest" description="Disordered" evidence="1">
    <location>
        <begin position="23"/>
        <end position="72"/>
    </location>
</feature>
<gene>
    <name evidence="3" type="ORF">SP6_50_00550</name>
</gene>
<dbReference type="AlphaFoldDB" id="A0A0C9M4N3"/>
<evidence type="ECO:0000256" key="1">
    <source>
        <dbReference type="SAM" id="MobiDB-lite"/>
    </source>
</evidence>
<reference evidence="3 4" key="1">
    <citation type="submission" date="2014-08" db="EMBL/GenBank/DDBJ databases">
        <title>Whole genome shotgun sequence of Sphingomonas paucimobilis NBRC 13935.</title>
        <authorList>
            <person name="Hosoyama A."/>
            <person name="Hashimoto M."/>
            <person name="Hosoyama Y."/>
            <person name="Noguchi M."/>
            <person name="Uohara A."/>
            <person name="Ohji S."/>
            <person name="Katano-Makiyama Y."/>
            <person name="Ichikawa N."/>
            <person name="Kimura A."/>
            <person name="Yamazoe A."/>
            <person name="Fujita N."/>
        </authorList>
    </citation>
    <scope>NUCLEOTIDE SEQUENCE [LARGE SCALE GENOMIC DNA]</scope>
    <source>
        <strain evidence="3 4">NBRC 13935</strain>
    </source>
</reference>
<sequence length="72" mass="7304">MNKLAMAMGGGIALALVAVATHPSPAPAQGAPDTRYALSRPAARGMDGAKPIDRSAPQARDARIGNLLVTPE</sequence>
<protein>
    <submittedName>
        <fullName evidence="3">DNA, contig: SP650</fullName>
    </submittedName>
</protein>